<keyword evidence="7" id="KW-1133">Transmembrane helix</keyword>
<evidence type="ECO:0000256" key="2">
    <source>
        <dbReference type="ARBA" id="ARBA00012438"/>
    </source>
</evidence>
<evidence type="ECO:0000256" key="4">
    <source>
        <dbReference type="ARBA" id="ARBA00022679"/>
    </source>
</evidence>
<dbReference type="GO" id="GO:0004673">
    <property type="term" value="F:protein histidine kinase activity"/>
    <property type="evidence" value="ECO:0007669"/>
    <property type="project" value="UniProtKB-EC"/>
</dbReference>
<feature type="domain" description="Histidine kinase" evidence="9">
    <location>
        <begin position="520"/>
        <end position="625"/>
    </location>
</feature>
<evidence type="ECO:0000256" key="5">
    <source>
        <dbReference type="ARBA" id="ARBA00022692"/>
    </source>
</evidence>
<keyword evidence="5" id="KW-0812">Transmembrane</keyword>
<feature type="compositionally biased region" description="Low complexity" evidence="8">
    <location>
        <begin position="748"/>
        <end position="772"/>
    </location>
</feature>
<dbReference type="Proteomes" id="UP000319213">
    <property type="component" value="Unassembled WGS sequence"/>
</dbReference>
<keyword evidence="7" id="KW-0472">Membrane</keyword>
<evidence type="ECO:0000259" key="10">
    <source>
        <dbReference type="PROSITE" id="PS50906"/>
    </source>
</evidence>
<evidence type="ECO:0000256" key="7">
    <source>
        <dbReference type="ARBA" id="ARBA00022989"/>
    </source>
</evidence>
<feature type="compositionally biased region" description="Basic and acidic residues" evidence="8">
    <location>
        <begin position="837"/>
        <end position="847"/>
    </location>
</feature>
<dbReference type="PROSITE" id="PS50109">
    <property type="entry name" value="HIS_KIN"/>
    <property type="match status" value="1"/>
</dbReference>
<feature type="compositionally biased region" description="Basic and acidic residues" evidence="8">
    <location>
        <begin position="665"/>
        <end position="689"/>
    </location>
</feature>
<evidence type="ECO:0000313" key="11">
    <source>
        <dbReference type="EMBL" id="TQM77759.1"/>
    </source>
</evidence>
<evidence type="ECO:0000256" key="8">
    <source>
        <dbReference type="SAM" id="MobiDB-lite"/>
    </source>
</evidence>
<comment type="catalytic activity">
    <reaction evidence="1">
        <text>ATP + protein L-histidine = ADP + protein N-phospho-L-histidine.</text>
        <dbReference type="EC" id="2.7.13.3"/>
    </reaction>
</comment>
<dbReference type="InterPro" id="IPR010910">
    <property type="entry name" value="Nitrate/nitrite_sensing_bac"/>
</dbReference>
<dbReference type="InterPro" id="IPR036890">
    <property type="entry name" value="HATPase_C_sf"/>
</dbReference>
<dbReference type="OrthoDB" id="3845898at2"/>
<dbReference type="InterPro" id="IPR003594">
    <property type="entry name" value="HATPase_dom"/>
</dbReference>
<dbReference type="EC" id="2.7.13.3" evidence="2"/>
<keyword evidence="6 11" id="KW-0418">Kinase</keyword>
<sequence>MRSKNRSIRFKVFMLLLLPLLSLSALWGFVMNLTVGDGLALLRANTLYNTIGTTSTELGVQIMNERAHSASLVSSGRRASPELTAQRGRTDVALAEFLQAARSDEATQAMSPAMKGPVDSMIRELDRLDRIRAEVDNGTSDRLEVVQAYSRIMDSLNRVYDQLVTVPDLTVFRQAATLQSMANARELQSRQIALIEGALVENRLTPEERAEFARLASVRRYLYERFLPILHTDLRQPYERVFESSAYKRYLELEDRIVNASGMGDGLPAAGEWRSTSSAVAAALDRVNIGSGEIMAEKAKEAATTILLRIVIAGGVGLLAVVASITFSLRFARRHVRDLATLRNSALELADTRLPRIVERLSRGEDVDVAAEAPPIKAGDSREVADVSHAFSSVQRTAVEAAVGQAKLRKGIAQMFVNLARRKQALLNRQLQLLDSMQRRTTEPDALEDLYRLDSLTTRMRRHAESLIILSGNTPGRAWRRPVPVVDVIRAAVAEIEDYQRIQVFPVGETAVNGTVAADLIHLLAELVDNAASFSPPQTTVQIRGEEVANGFVVEIEDRGLGLSAEEYAAINQNLANPPEFDLADSDRLGLFVVGQLANRYGVAVTLRPSPYGGTTAIVLIPRSLLATDAGPAAIEGTAVNAATAAPYVPRHSATPPQPVQATVVERKTGPDADAGKADAEDDRARRDQAAQAGTEQKRGATDTSPFFTPAALRTEPVPSALRNLDDEDDRRPGDRRGRPGPSLTVLPGSAPGADADAPSPQPGSSPAQGGARKPPQPVTNGTYRGLPRRVRQASLAPQLRNRSTPLSAPPPERVPERSPDEARALFSAFQQGVRRGRLDSERHADEQEPNDDVANQITAEKGTE</sequence>
<feature type="domain" description="NIT" evidence="10">
    <location>
        <begin position="53"/>
        <end position="302"/>
    </location>
</feature>
<dbReference type="InterPro" id="IPR005467">
    <property type="entry name" value="His_kinase_dom"/>
</dbReference>
<dbReference type="PROSITE" id="PS50906">
    <property type="entry name" value="NIT"/>
    <property type="match status" value="1"/>
</dbReference>
<accession>A0A543J4L2</accession>
<keyword evidence="4" id="KW-0808">Transferase</keyword>
<evidence type="ECO:0000313" key="12">
    <source>
        <dbReference type="Proteomes" id="UP000319213"/>
    </source>
</evidence>
<feature type="region of interest" description="Disordered" evidence="8">
    <location>
        <begin position="649"/>
        <end position="865"/>
    </location>
</feature>
<dbReference type="SMART" id="SM00387">
    <property type="entry name" value="HATPase_c"/>
    <property type="match status" value="1"/>
</dbReference>
<evidence type="ECO:0000256" key="3">
    <source>
        <dbReference type="ARBA" id="ARBA00022553"/>
    </source>
</evidence>
<dbReference type="EMBL" id="VFPQ01000001">
    <property type="protein sequence ID" value="TQM77759.1"/>
    <property type="molecule type" value="Genomic_DNA"/>
</dbReference>
<dbReference type="Gene3D" id="3.30.565.10">
    <property type="entry name" value="Histidine kinase-like ATPase, C-terminal domain"/>
    <property type="match status" value="1"/>
</dbReference>
<dbReference type="InterPro" id="IPR013587">
    <property type="entry name" value="Nitrate/nitrite_sensing"/>
</dbReference>
<dbReference type="SUPFAM" id="SSF55874">
    <property type="entry name" value="ATPase domain of HSP90 chaperone/DNA topoisomerase II/histidine kinase"/>
    <property type="match status" value="1"/>
</dbReference>
<name>A0A543J4L2_9ACTN</name>
<dbReference type="Pfam" id="PF08376">
    <property type="entry name" value="NIT"/>
    <property type="match status" value="1"/>
</dbReference>
<gene>
    <name evidence="11" type="ORF">FHX40_4530</name>
</gene>
<dbReference type="AlphaFoldDB" id="A0A543J4L2"/>
<organism evidence="11 12">
    <name type="scientific">Thermopolyspora flexuosa</name>
    <dbReference type="NCBI Taxonomy" id="103836"/>
    <lineage>
        <taxon>Bacteria</taxon>
        <taxon>Bacillati</taxon>
        <taxon>Actinomycetota</taxon>
        <taxon>Actinomycetes</taxon>
        <taxon>Streptosporangiales</taxon>
        <taxon>Streptosporangiaceae</taxon>
        <taxon>Thermopolyspora</taxon>
    </lineage>
</organism>
<comment type="caution">
    <text evidence="11">The sequence shown here is derived from an EMBL/GenBank/DDBJ whole genome shotgun (WGS) entry which is preliminary data.</text>
</comment>
<dbReference type="InterPro" id="IPR050428">
    <property type="entry name" value="TCS_sensor_his_kinase"/>
</dbReference>
<dbReference type="PANTHER" id="PTHR45436">
    <property type="entry name" value="SENSOR HISTIDINE KINASE YKOH"/>
    <property type="match status" value="1"/>
</dbReference>
<dbReference type="GO" id="GO:0000160">
    <property type="term" value="P:phosphorelay signal transduction system"/>
    <property type="evidence" value="ECO:0007669"/>
    <property type="project" value="TreeGrafter"/>
</dbReference>
<dbReference type="PANTHER" id="PTHR45436:SF5">
    <property type="entry name" value="SENSOR HISTIDINE KINASE TRCS"/>
    <property type="match status" value="1"/>
</dbReference>
<feature type="compositionally biased region" description="Basic and acidic residues" evidence="8">
    <location>
        <begin position="814"/>
        <end position="824"/>
    </location>
</feature>
<evidence type="ECO:0000256" key="6">
    <source>
        <dbReference type="ARBA" id="ARBA00022777"/>
    </source>
</evidence>
<protein>
    <recommendedName>
        <fullName evidence="2">histidine kinase</fullName>
        <ecNumber evidence="2">2.7.13.3</ecNumber>
    </recommendedName>
</protein>
<dbReference type="Pfam" id="PF02518">
    <property type="entry name" value="HATPase_c"/>
    <property type="match status" value="1"/>
</dbReference>
<proteinExistence type="predicted"/>
<keyword evidence="12" id="KW-1185">Reference proteome</keyword>
<evidence type="ECO:0000259" key="9">
    <source>
        <dbReference type="PROSITE" id="PS50109"/>
    </source>
</evidence>
<dbReference type="GO" id="GO:0005886">
    <property type="term" value="C:plasma membrane"/>
    <property type="evidence" value="ECO:0007669"/>
    <property type="project" value="TreeGrafter"/>
</dbReference>
<keyword evidence="3" id="KW-0597">Phosphoprotein</keyword>
<evidence type="ECO:0000256" key="1">
    <source>
        <dbReference type="ARBA" id="ARBA00000085"/>
    </source>
</evidence>
<reference evidence="11 12" key="1">
    <citation type="submission" date="2019-06" db="EMBL/GenBank/DDBJ databases">
        <title>Sequencing the genomes of 1000 actinobacteria strains.</title>
        <authorList>
            <person name="Klenk H.-P."/>
        </authorList>
    </citation>
    <scope>NUCLEOTIDE SEQUENCE [LARGE SCALE GENOMIC DNA]</scope>
    <source>
        <strain evidence="11 12">DSM 43186</strain>
    </source>
</reference>